<dbReference type="SMART" id="SM00977">
    <property type="entry name" value="TilS_C"/>
    <property type="match status" value="1"/>
</dbReference>
<evidence type="ECO:0000256" key="4">
    <source>
        <dbReference type="ARBA" id="ARBA00022694"/>
    </source>
</evidence>
<proteinExistence type="inferred from homology"/>
<dbReference type="GO" id="GO:0032267">
    <property type="term" value="F:tRNA(Ile)-lysidine synthase activity"/>
    <property type="evidence" value="ECO:0007669"/>
    <property type="project" value="UniProtKB-EC"/>
</dbReference>
<dbReference type="InterPro" id="IPR012795">
    <property type="entry name" value="tRNA_Ile_lys_synt_N"/>
</dbReference>
<dbReference type="InterPro" id="IPR011063">
    <property type="entry name" value="TilS/TtcA_N"/>
</dbReference>
<dbReference type="CDD" id="cd01992">
    <property type="entry name" value="TilS_N"/>
    <property type="match status" value="1"/>
</dbReference>
<organism evidence="10 11">
    <name type="scientific">Limosilactobacillus coleohominis</name>
    <dbReference type="NCBI Taxonomy" id="181675"/>
    <lineage>
        <taxon>Bacteria</taxon>
        <taxon>Bacillati</taxon>
        <taxon>Bacillota</taxon>
        <taxon>Bacilli</taxon>
        <taxon>Lactobacillales</taxon>
        <taxon>Lactobacillaceae</taxon>
        <taxon>Limosilactobacillus</taxon>
    </lineage>
</organism>
<dbReference type="HAMAP" id="MF_01161">
    <property type="entry name" value="tRNA_Ile_lys_synt"/>
    <property type="match status" value="1"/>
</dbReference>
<keyword evidence="3 8" id="KW-0436">Ligase</keyword>
<gene>
    <name evidence="8 10" type="primary">tilS</name>
    <name evidence="10" type="ORF">H5975_04480</name>
</gene>
<evidence type="ECO:0000256" key="1">
    <source>
        <dbReference type="ARBA" id="ARBA00004496"/>
    </source>
</evidence>
<accession>A0ABS2GZV5</accession>
<dbReference type="Pfam" id="PF11734">
    <property type="entry name" value="TilS_C"/>
    <property type="match status" value="1"/>
</dbReference>
<comment type="similarity">
    <text evidence="8">Belongs to the tRNA(Ile)-lysidine synthase family.</text>
</comment>
<comment type="caution">
    <text evidence="8">Lacks conserved residue(s) required for the propagation of feature annotation.</text>
</comment>
<evidence type="ECO:0000256" key="3">
    <source>
        <dbReference type="ARBA" id="ARBA00022598"/>
    </source>
</evidence>
<comment type="caution">
    <text evidence="10">The sequence shown here is derived from an EMBL/GenBank/DDBJ whole genome shotgun (WGS) entry which is preliminary data.</text>
</comment>
<dbReference type="InterPro" id="IPR014729">
    <property type="entry name" value="Rossmann-like_a/b/a_fold"/>
</dbReference>
<keyword evidence="4 8" id="KW-0819">tRNA processing</keyword>
<keyword evidence="6" id="KW-0067">ATP-binding</keyword>
<dbReference type="InterPro" id="IPR012094">
    <property type="entry name" value="tRNA_Ile_lys_synt"/>
</dbReference>
<evidence type="ECO:0000256" key="8">
    <source>
        <dbReference type="HAMAP-Rule" id="MF_01161"/>
    </source>
</evidence>
<dbReference type="PANTHER" id="PTHR43033:SF1">
    <property type="entry name" value="TRNA(ILE)-LYSIDINE SYNTHASE-RELATED"/>
    <property type="match status" value="1"/>
</dbReference>
<comment type="function">
    <text evidence="8">Ligates lysine onto the cytidine present at position 34 of the AUA codon-specific tRNA(Ile) that contains the anticodon CAU, in an ATP-dependent manner. Cytidine is converted to lysidine, thus changing the amino acid specificity of the tRNA from methionine to isoleucine.</text>
</comment>
<evidence type="ECO:0000259" key="9">
    <source>
        <dbReference type="SMART" id="SM00977"/>
    </source>
</evidence>
<name>A0ABS2GZV5_9LACO</name>
<dbReference type="EMBL" id="JACJKU010000034">
    <property type="protein sequence ID" value="MBM6940745.1"/>
    <property type="molecule type" value="Genomic_DNA"/>
</dbReference>
<evidence type="ECO:0000313" key="10">
    <source>
        <dbReference type="EMBL" id="MBM6940745.1"/>
    </source>
</evidence>
<dbReference type="SUPFAM" id="SSF56037">
    <property type="entry name" value="PheT/TilS domain"/>
    <property type="match status" value="1"/>
</dbReference>
<dbReference type="Gene3D" id="3.40.50.620">
    <property type="entry name" value="HUPs"/>
    <property type="match status" value="1"/>
</dbReference>
<evidence type="ECO:0000256" key="7">
    <source>
        <dbReference type="ARBA" id="ARBA00048539"/>
    </source>
</evidence>
<reference evidence="10 11" key="1">
    <citation type="journal article" date="2021" name="Sci. Rep.">
        <title>The distribution of antibiotic resistance genes in chicken gut microbiota commensals.</title>
        <authorList>
            <person name="Juricova H."/>
            <person name="Matiasovicova J."/>
            <person name="Kubasova T."/>
            <person name="Cejkova D."/>
            <person name="Rychlik I."/>
        </authorList>
    </citation>
    <scope>NUCLEOTIDE SEQUENCE [LARGE SCALE GENOMIC DNA]</scope>
    <source>
        <strain evidence="10 11">An574</strain>
    </source>
</reference>
<protein>
    <recommendedName>
        <fullName evidence="8">tRNA(Ile)-lysidine synthase</fullName>
        <ecNumber evidence="8">6.3.4.19</ecNumber>
    </recommendedName>
    <alternativeName>
        <fullName evidence="8">tRNA(Ile)-2-lysyl-cytidine synthase</fullName>
    </alternativeName>
    <alternativeName>
        <fullName evidence="8">tRNA(Ile)-lysidine synthetase</fullName>
    </alternativeName>
</protein>
<evidence type="ECO:0000256" key="6">
    <source>
        <dbReference type="ARBA" id="ARBA00022840"/>
    </source>
</evidence>
<feature type="domain" description="Lysidine-tRNA(Ile) synthetase C-terminal" evidence="9">
    <location>
        <begin position="372"/>
        <end position="444"/>
    </location>
</feature>
<keyword evidence="2 8" id="KW-0963">Cytoplasm</keyword>
<sequence length="457" mass="54257">MAADPLQITVKRCLQRYRFFDCSTPLVVAVSTGVDSMVLLDLLQRVTAKQRIVVAHVNHHLRKQSVQEEEYLRQYCEKHQLQLYVDQWVHHPEHGIETAARNERYQFFAKVVQRVGASLLLTAHHENDLAETMLMKLVRTGDLQELIGIKESRPFHEAQIIRPLLAVPKSQLIQYAEHHGIRWFEDATNQEDDTFRNRVRHHYLPALQQENPQLLDHMYRLHSELGELLDFQQEEADAHAKTVFTEDGLKLREYQKCVPVLRRWLLRKWLNQHHWYNVSLLELKQADHWLMNQQKPTGEYQVGTAVQLIKNYSNVQLQKVQKSAKKNVKITDFMVEFDHWYTDTNGDCFGVFSQPVGKVQAKVWLTDNQLPLRVRTWRPNDEVRLKNGHHQKVRRILIDQKVPQSMRPLQLVVVDHQDQVLWVVNRKTAWLDRRTIRDQNYQEWYFCQKRDTGENDE</sequence>
<dbReference type="NCBIfam" id="TIGR02432">
    <property type="entry name" value="lysidine_TilS_N"/>
    <property type="match status" value="1"/>
</dbReference>
<dbReference type="Proteomes" id="UP000785625">
    <property type="component" value="Unassembled WGS sequence"/>
</dbReference>
<comment type="subcellular location">
    <subcellularLocation>
        <location evidence="1 8">Cytoplasm</location>
    </subcellularLocation>
</comment>
<keyword evidence="5" id="KW-0547">Nucleotide-binding</keyword>
<comment type="catalytic activity">
    <reaction evidence="7 8">
        <text>cytidine(34) in tRNA(Ile2) + L-lysine + ATP = lysidine(34) in tRNA(Ile2) + AMP + diphosphate + H(+)</text>
        <dbReference type="Rhea" id="RHEA:43744"/>
        <dbReference type="Rhea" id="RHEA-COMP:10625"/>
        <dbReference type="Rhea" id="RHEA-COMP:10670"/>
        <dbReference type="ChEBI" id="CHEBI:15378"/>
        <dbReference type="ChEBI" id="CHEBI:30616"/>
        <dbReference type="ChEBI" id="CHEBI:32551"/>
        <dbReference type="ChEBI" id="CHEBI:33019"/>
        <dbReference type="ChEBI" id="CHEBI:82748"/>
        <dbReference type="ChEBI" id="CHEBI:83665"/>
        <dbReference type="ChEBI" id="CHEBI:456215"/>
        <dbReference type="EC" id="6.3.4.19"/>
    </reaction>
</comment>
<dbReference type="Pfam" id="PF01171">
    <property type="entry name" value="ATP_bind_3"/>
    <property type="match status" value="1"/>
</dbReference>
<dbReference type="PANTHER" id="PTHR43033">
    <property type="entry name" value="TRNA(ILE)-LYSIDINE SYNTHASE-RELATED"/>
    <property type="match status" value="1"/>
</dbReference>
<dbReference type="InterPro" id="IPR012796">
    <property type="entry name" value="Lysidine-tRNA-synth_C"/>
</dbReference>
<evidence type="ECO:0000256" key="2">
    <source>
        <dbReference type="ARBA" id="ARBA00022490"/>
    </source>
</evidence>
<evidence type="ECO:0000313" key="11">
    <source>
        <dbReference type="Proteomes" id="UP000785625"/>
    </source>
</evidence>
<dbReference type="EC" id="6.3.4.19" evidence="8"/>
<evidence type="ECO:0000256" key="5">
    <source>
        <dbReference type="ARBA" id="ARBA00022741"/>
    </source>
</evidence>
<dbReference type="SUPFAM" id="SSF52402">
    <property type="entry name" value="Adenine nucleotide alpha hydrolases-like"/>
    <property type="match status" value="1"/>
</dbReference>
<dbReference type="NCBIfam" id="TIGR02433">
    <property type="entry name" value="lysidine_TilS_C"/>
    <property type="match status" value="1"/>
</dbReference>
<keyword evidence="11" id="KW-1185">Reference proteome</keyword>
<dbReference type="RefSeq" id="WP_204785053.1">
    <property type="nucleotide sequence ID" value="NZ_CALVGD010000035.1"/>
</dbReference>